<name>A0A0L0TDF5_ALLM3</name>
<reference evidence="2 3" key="1">
    <citation type="submission" date="2009-11" db="EMBL/GenBank/DDBJ databases">
        <title>Annotation of Allomyces macrogynus ATCC 38327.</title>
        <authorList>
            <consortium name="The Broad Institute Genome Sequencing Platform"/>
            <person name="Russ C."/>
            <person name="Cuomo C."/>
            <person name="Burger G."/>
            <person name="Gray M.W."/>
            <person name="Holland P.W.H."/>
            <person name="King N."/>
            <person name="Lang F.B.F."/>
            <person name="Roger A.J."/>
            <person name="Ruiz-Trillo I."/>
            <person name="Young S.K."/>
            <person name="Zeng Q."/>
            <person name="Gargeya S."/>
            <person name="Fitzgerald M."/>
            <person name="Haas B."/>
            <person name="Abouelleil A."/>
            <person name="Alvarado L."/>
            <person name="Arachchi H.M."/>
            <person name="Berlin A."/>
            <person name="Chapman S.B."/>
            <person name="Gearin G."/>
            <person name="Goldberg J."/>
            <person name="Griggs A."/>
            <person name="Gujja S."/>
            <person name="Hansen M."/>
            <person name="Heiman D."/>
            <person name="Howarth C."/>
            <person name="Larimer J."/>
            <person name="Lui A."/>
            <person name="MacDonald P.J.P."/>
            <person name="McCowen C."/>
            <person name="Montmayeur A."/>
            <person name="Murphy C."/>
            <person name="Neiman D."/>
            <person name="Pearson M."/>
            <person name="Priest M."/>
            <person name="Roberts A."/>
            <person name="Saif S."/>
            <person name="Shea T."/>
            <person name="Sisk P."/>
            <person name="Stolte C."/>
            <person name="Sykes S."/>
            <person name="Wortman J."/>
            <person name="Nusbaum C."/>
            <person name="Birren B."/>
        </authorList>
    </citation>
    <scope>NUCLEOTIDE SEQUENCE [LARGE SCALE GENOMIC DNA]</scope>
    <source>
        <strain evidence="2 3">ATCC 38327</strain>
    </source>
</reference>
<dbReference type="STRING" id="578462.A0A0L0TDF5"/>
<dbReference type="AlphaFoldDB" id="A0A0L0TDF5"/>
<feature type="compositionally biased region" description="Low complexity" evidence="1">
    <location>
        <begin position="122"/>
        <end position="146"/>
    </location>
</feature>
<dbReference type="EMBL" id="GG745383">
    <property type="protein sequence ID" value="KNE72757.1"/>
    <property type="molecule type" value="Genomic_DNA"/>
</dbReference>
<keyword evidence="3" id="KW-1185">Reference proteome</keyword>
<accession>A0A0L0TDF5</accession>
<protein>
    <submittedName>
        <fullName evidence="2">Uncharacterized protein</fullName>
    </submittedName>
</protein>
<dbReference type="OrthoDB" id="10599434at2759"/>
<feature type="region of interest" description="Disordered" evidence="1">
    <location>
        <begin position="49"/>
        <end position="167"/>
    </location>
</feature>
<gene>
    <name evidence="2" type="ORF">AMAG_17085</name>
</gene>
<dbReference type="Proteomes" id="UP000054350">
    <property type="component" value="Unassembled WGS sequence"/>
</dbReference>
<organism evidence="2 3">
    <name type="scientific">Allomyces macrogynus (strain ATCC 38327)</name>
    <name type="common">Allomyces javanicus var. macrogynus</name>
    <dbReference type="NCBI Taxonomy" id="578462"/>
    <lineage>
        <taxon>Eukaryota</taxon>
        <taxon>Fungi</taxon>
        <taxon>Fungi incertae sedis</taxon>
        <taxon>Blastocladiomycota</taxon>
        <taxon>Blastocladiomycetes</taxon>
        <taxon>Blastocladiales</taxon>
        <taxon>Blastocladiaceae</taxon>
        <taxon>Allomyces</taxon>
    </lineage>
</organism>
<evidence type="ECO:0000256" key="1">
    <source>
        <dbReference type="SAM" id="MobiDB-lite"/>
    </source>
</evidence>
<dbReference type="OMA" id="DECMSAN"/>
<feature type="compositionally biased region" description="Pro residues" evidence="1">
    <location>
        <begin position="147"/>
        <end position="156"/>
    </location>
</feature>
<feature type="compositionally biased region" description="Pro residues" evidence="1">
    <location>
        <begin position="227"/>
        <end position="236"/>
    </location>
</feature>
<evidence type="ECO:0000313" key="3">
    <source>
        <dbReference type="Proteomes" id="UP000054350"/>
    </source>
</evidence>
<feature type="region of interest" description="Disordered" evidence="1">
    <location>
        <begin position="203"/>
        <end position="241"/>
    </location>
</feature>
<proteinExistence type="predicted"/>
<feature type="compositionally biased region" description="Polar residues" evidence="1">
    <location>
        <begin position="60"/>
        <end position="74"/>
    </location>
</feature>
<dbReference type="VEuPathDB" id="FungiDB:AMAG_17085"/>
<reference evidence="3" key="2">
    <citation type="submission" date="2009-11" db="EMBL/GenBank/DDBJ databases">
        <title>The Genome Sequence of Allomyces macrogynus strain ATCC 38327.</title>
        <authorList>
            <consortium name="The Broad Institute Genome Sequencing Platform"/>
            <person name="Russ C."/>
            <person name="Cuomo C."/>
            <person name="Shea T."/>
            <person name="Young S.K."/>
            <person name="Zeng Q."/>
            <person name="Koehrsen M."/>
            <person name="Haas B."/>
            <person name="Borodovsky M."/>
            <person name="Guigo R."/>
            <person name="Alvarado L."/>
            <person name="Berlin A."/>
            <person name="Borenstein D."/>
            <person name="Chen Z."/>
            <person name="Engels R."/>
            <person name="Freedman E."/>
            <person name="Gellesch M."/>
            <person name="Goldberg J."/>
            <person name="Griggs A."/>
            <person name="Gujja S."/>
            <person name="Heiman D."/>
            <person name="Hepburn T."/>
            <person name="Howarth C."/>
            <person name="Jen D."/>
            <person name="Larson L."/>
            <person name="Lewis B."/>
            <person name="Mehta T."/>
            <person name="Park D."/>
            <person name="Pearson M."/>
            <person name="Roberts A."/>
            <person name="Saif S."/>
            <person name="Shenoy N."/>
            <person name="Sisk P."/>
            <person name="Stolte C."/>
            <person name="Sykes S."/>
            <person name="Walk T."/>
            <person name="White J."/>
            <person name="Yandava C."/>
            <person name="Burger G."/>
            <person name="Gray M.W."/>
            <person name="Holland P.W.H."/>
            <person name="King N."/>
            <person name="Lang F.B.F."/>
            <person name="Roger A.J."/>
            <person name="Ruiz-Trillo I."/>
            <person name="Lander E."/>
            <person name="Nusbaum C."/>
        </authorList>
    </citation>
    <scope>NUCLEOTIDE SEQUENCE [LARGE SCALE GENOMIC DNA]</scope>
    <source>
        <strain evidence="3">ATCC 38327</strain>
    </source>
</reference>
<evidence type="ECO:0000313" key="2">
    <source>
        <dbReference type="EMBL" id="KNE72757.1"/>
    </source>
</evidence>
<sequence>MSGVAPEIAMDTNAPLSVHVPVPVSIAALAKEGLAVMLVDTTPVHRWALPANPVPAPRSATVTSAPTAGPSSSKGPPIRSPGSTIPNKRPGVLPSPPAPPKRSKPDPPTAALSALPTRAMDSASMNVSSNVSCSSTSSATASRSAPSAPPPRPPAPSSTLSTPVSGPPIAPARIVVGTRTALTVPSSRGALFSARTGPAVPSPYVAPAVPPPAPPPRQVIDLTLSPSPSPPPPPPLLHSATSQQSVQTCPICAVHFAPGTLATAVAAHVDECMSANFEDDAF</sequence>
<feature type="compositionally biased region" description="Pro residues" evidence="1">
    <location>
        <begin position="208"/>
        <end position="217"/>
    </location>
</feature>